<keyword evidence="7" id="KW-0411">Iron-sulfur</keyword>
<feature type="transmembrane region" description="Helical" evidence="8">
    <location>
        <begin position="141"/>
        <end position="159"/>
    </location>
</feature>
<keyword evidence="3" id="KW-0479">Metal-binding</keyword>
<accession>A0A4R3JCR2</accession>
<feature type="transmembrane region" description="Helical" evidence="8">
    <location>
        <begin position="171"/>
        <end position="193"/>
    </location>
</feature>
<keyword evidence="5" id="KW-0249">Electron transport</keyword>
<keyword evidence="8" id="KW-1133">Transmembrane helix</keyword>
<feature type="domain" description="4Fe-4S ferredoxin-type" evidence="9">
    <location>
        <begin position="255"/>
        <end position="284"/>
    </location>
</feature>
<gene>
    <name evidence="10" type="ORF">EDD55_10515</name>
</gene>
<evidence type="ECO:0000256" key="3">
    <source>
        <dbReference type="ARBA" id="ARBA00022723"/>
    </source>
</evidence>
<evidence type="ECO:0000256" key="4">
    <source>
        <dbReference type="ARBA" id="ARBA00022737"/>
    </source>
</evidence>
<evidence type="ECO:0000259" key="9">
    <source>
        <dbReference type="PROSITE" id="PS51379"/>
    </source>
</evidence>
<feature type="transmembrane region" description="Helical" evidence="8">
    <location>
        <begin position="32"/>
        <end position="52"/>
    </location>
</feature>
<dbReference type="Proteomes" id="UP000295304">
    <property type="component" value="Unassembled WGS sequence"/>
</dbReference>
<comment type="caution">
    <text evidence="10">The sequence shown here is derived from an EMBL/GenBank/DDBJ whole genome shotgun (WGS) entry which is preliminary data.</text>
</comment>
<dbReference type="InterPro" id="IPR051684">
    <property type="entry name" value="Electron_Trans/Redox"/>
</dbReference>
<dbReference type="AlphaFoldDB" id="A0A4R3JCR2"/>
<keyword evidence="1" id="KW-0813">Transport</keyword>
<dbReference type="SUPFAM" id="SSF54862">
    <property type="entry name" value="4Fe-4S ferredoxins"/>
    <property type="match status" value="1"/>
</dbReference>
<organism evidence="10 11">
    <name type="scientific">Varunaivibrio sulfuroxidans</name>
    <dbReference type="NCBI Taxonomy" id="1773489"/>
    <lineage>
        <taxon>Bacteria</taxon>
        <taxon>Pseudomonadati</taxon>
        <taxon>Pseudomonadota</taxon>
        <taxon>Alphaproteobacteria</taxon>
        <taxon>Rhodospirillales</taxon>
        <taxon>Magnetovibrionaceae</taxon>
        <taxon>Varunaivibrio</taxon>
    </lineage>
</organism>
<evidence type="ECO:0000256" key="5">
    <source>
        <dbReference type="ARBA" id="ARBA00022982"/>
    </source>
</evidence>
<proteinExistence type="predicted"/>
<feature type="transmembrane region" description="Helical" evidence="8">
    <location>
        <begin position="72"/>
        <end position="100"/>
    </location>
</feature>
<dbReference type="PANTHER" id="PTHR30176:SF3">
    <property type="entry name" value="FERREDOXIN-TYPE PROTEIN NAPH"/>
    <property type="match status" value="1"/>
</dbReference>
<sequence>MTAIRARGQYDAPPPRRRPWLRRHKWLLLRRASQFGVIALFLAGPMYGVWIVKGSLISSKTMGVLPLSDPYVALQSLAAGHLLASTTLIGAAIVLGFYMLVGGRAYCAFVCPMNIVTDAARWLSKRLQLPKGWTPPAETRFWLLGATLLAAVFAALPAWELINPVTVLSRSLLFGFGYAWTVVFAIFVFDFLISRRGWCGRLCPMGAFYGVLGAGALLRVAAKERERCDDCMDCFAVCPEPQVIAPALRGTQKDASRRILSGVCTNCGRCIDVCEKEVFAFSWRLAAVRPTGPGVFNTREGAREAGYSHVETTEGRKP</sequence>
<dbReference type="GO" id="GO:0005886">
    <property type="term" value="C:plasma membrane"/>
    <property type="evidence" value="ECO:0007669"/>
    <property type="project" value="TreeGrafter"/>
</dbReference>
<evidence type="ECO:0000256" key="8">
    <source>
        <dbReference type="SAM" id="Phobius"/>
    </source>
</evidence>
<evidence type="ECO:0000256" key="7">
    <source>
        <dbReference type="ARBA" id="ARBA00023014"/>
    </source>
</evidence>
<dbReference type="NCBIfam" id="TIGR02163">
    <property type="entry name" value="napH"/>
    <property type="match status" value="1"/>
</dbReference>
<dbReference type="OrthoDB" id="9806398at2"/>
<dbReference type="Pfam" id="PF12801">
    <property type="entry name" value="Fer4_5"/>
    <property type="match status" value="1"/>
</dbReference>
<evidence type="ECO:0000313" key="11">
    <source>
        <dbReference type="Proteomes" id="UP000295304"/>
    </source>
</evidence>
<protein>
    <submittedName>
        <fullName evidence="10">Ferredoxin-type protein NapH</fullName>
    </submittedName>
</protein>
<evidence type="ECO:0000256" key="6">
    <source>
        <dbReference type="ARBA" id="ARBA00023004"/>
    </source>
</evidence>
<dbReference type="RefSeq" id="WP_132938932.1">
    <property type="nucleotide sequence ID" value="NZ_CP119676.1"/>
</dbReference>
<keyword evidence="8" id="KW-0472">Membrane</keyword>
<dbReference type="PROSITE" id="PS00198">
    <property type="entry name" value="4FE4S_FER_1"/>
    <property type="match status" value="2"/>
</dbReference>
<dbReference type="InterPro" id="IPR017900">
    <property type="entry name" value="4Fe4S_Fe_S_CS"/>
</dbReference>
<evidence type="ECO:0000313" key="10">
    <source>
        <dbReference type="EMBL" id="TCS62470.1"/>
    </source>
</evidence>
<keyword evidence="11" id="KW-1185">Reference proteome</keyword>
<dbReference type="NCBIfam" id="NF007013">
    <property type="entry name" value="PRK09477.1"/>
    <property type="match status" value="1"/>
</dbReference>
<dbReference type="PANTHER" id="PTHR30176">
    <property type="entry name" value="FERREDOXIN-TYPE PROTEIN NAPH"/>
    <property type="match status" value="1"/>
</dbReference>
<dbReference type="Gene3D" id="3.30.70.20">
    <property type="match status" value="1"/>
</dbReference>
<keyword evidence="2" id="KW-0004">4Fe-4S</keyword>
<dbReference type="InterPro" id="IPR017896">
    <property type="entry name" value="4Fe4S_Fe-S-bd"/>
</dbReference>
<name>A0A4R3JCR2_9PROT</name>
<feature type="domain" description="4Fe-4S ferredoxin-type" evidence="9">
    <location>
        <begin position="219"/>
        <end position="249"/>
    </location>
</feature>
<dbReference type="GO" id="GO:0051539">
    <property type="term" value="F:4 iron, 4 sulfur cluster binding"/>
    <property type="evidence" value="ECO:0007669"/>
    <property type="project" value="UniProtKB-KW"/>
</dbReference>
<evidence type="ECO:0000256" key="1">
    <source>
        <dbReference type="ARBA" id="ARBA00022448"/>
    </source>
</evidence>
<keyword evidence="8" id="KW-0812">Transmembrane</keyword>
<keyword evidence="6" id="KW-0408">Iron</keyword>
<dbReference type="PROSITE" id="PS51379">
    <property type="entry name" value="4FE4S_FER_2"/>
    <property type="match status" value="2"/>
</dbReference>
<reference evidence="10 11" key="1">
    <citation type="submission" date="2019-03" db="EMBL/GenBank/DDBJ databases">
        <title>Genomic Encyclopedia of Type Strains, Phase IV (KMG-IV): sequencing the most valuable type-strain genomes for metagenomic binning, comparative biology and taxonomic classification.</title>
        <authorList>
            <person name="Goeker M."/>
        </authorList>
    </citation>
    <scope>NUCLEOTIDE SEQUENCE [LARGE SCALE GENOMIC DNA]</scope>
    <source>
        <strain evidence="10 11">DSM 101688</strain>
    </source>
</reference>
<evidence type="ECO:0000256" key="2">
    <source>
        <dbReference type="ARBA" id="ARBA00022485"/>
    </source>
</evidence>
<dbReference type="Pfam" id="PF13187">
    <property type="entry name" value="Fer4_9"/>
    <property type="match status" value="1"/>
</dbReference>
<keyword evidence="4" id="KW-0677">Repeat</keyword>
<dbReference type="EMBL" id="SLZW01000005">
    <property type="protein sequence ID" value="TCS62470.1"/>
    <property type="molecule type" value="Genomic_DNA"/>
</dbReference>
<dbReference type="InterPro" id="IPR011886">
    <property type="entry name" value="NapH_MauN"/>
</dbReference>
<dbReference type="GO" id="GO:0046872">
    <property type="term" value="F:metal ion binding"/>
    <property type="evidence" value="ECO:0007669"/>
    <property type="project" value="UniProtKB-KW"/>
</dbReference>